<gene>
    <name evidence="2" type="ORF">A9D12_08040</name>
</gene>
<evidence type="ECO:0000313" key="2">
    <source>
        <dbReference type="EMBL" id="ANK12903.1"/>
    </source>
</evidence>
<dbReference type="KEGG" id="pns:A9D12_08040"/>
<proteinExistence type="predicted"/>
<dbReference type="RefSeq" id="WP_068350813.1">
    <property type="nucleotide sequence ID" value="NZ_CP016033.1"/>
</dbReference>
<protein>
    <submittedName>
        <fullName evidence="2">Uncharacterized protein</fullName>
    </submittedName>
</protein>
<keyword evidence="1" id="KW-0472">Membrane</keyword>
<dbReference type="EMBL" id="CP016033">
    <property type="protein sequence ID" value="ANK12903.1"/>
    <property type="molecule type" value="Genomic_DNA"/>
</dbReference>
<name>A0A192D341_9SPHN</name>
<evidence type="ECO:0000256" key="1">
    <source>
        <dbReference type="SAM" id="Phobius"/>
    </source>
</evidence>
<keyword evidence="1" id="KW-1133">Transmembrane helix</keyword>
<dbReference type="Proteomes" id="UP000078263">
    <property type="component" value="Chromosome"/>
</dbReference>
<organism evidence="2 3">
    <name type="scientific">Erythrobacter neustonensis</name>
    <dbReference type="NCBI Taxonomy" id="1112"/>
    <lineage>
        <taxon>Bacteria</taxon>
        <taxon>Pseudomonadati</taxon>
        <taxon>Pseudomonadota</taxon>
        <taxon>Alphaproteobacteria</taxon>
        <taxon>Sphingomonadales</taxon>
        <taxon>Erythrobacteraceae</taxon>
        <taxon>Erythrobacter/Porphyrobacter group</taxon>
        <taxon>Erythrobacter</taxon>
    </lineage>
</organism>
<sequence length="97" mass="10428">MGNRLAGIAATLWFFFALLSLFVALALSPMGLRLLLPTAHPASWIYPTLLVAPPIALLSQRLLGARLSSRLLWPLTLALGIMLLALITLIGALFLGH</sequence>
<feature type="transmembrane region" description="Helical" evidence="1">
    <location>
        <begin position="71"/>
        <end position="95"/>
    </location>
</feature>
<feature type="transmembrane region" description="Helical" evidence="1">
    <location>
        <begin position="42"/>
        <end position="59"/>
    </location>
</feature>
<keyword evidence="3" id="KW-1185">Reference proteome</keyword>
<accession>A0A192D341</accession>
<evidence type="ECO:0000313" key="3">
    <source>
        <dbReference type="Proteomes" id="UP000078263"/>
    </source>
</evidence>
<keyword evidence="1" id="KW-0812">Transmembrane</keyword>
<dbReference type="AlphaFoldDB" id="A0A192D341"/>
<reference evidence="2 3" key="1">
    <citation type="submission" date="2016-05" db="EMBL/GenBank/DDBJ databases">
        <title>Compelete Genome Sequence of Bacteriochlorophyll-Synthesizing Bacterium Porphyrobacter neustonensis DSM 9434.</title>
        <authorList>
            <person name="Shi X.-L."/>
            <person name="Wu Y.-H."/>
            <person name="Cheng H."/>
            <person name="Xu L."/>
            <person name="Zhang X.-Q."/>
            <person name="Wang C.-S."/>
            <person name="Xu X.-W."/>
        </authorList>
    </citation>
    <scope>NUCLEOTIDE SEQUENCE [LARGE SCALE GENOMIC DNA]</scope>
    <source>
        <strain evidence="2 3">DSM 9434</strain>
    </source>
</reference>